<dbReference type="PANTHER" id="PTHR10424">
    <property type="entry name" value="VIRAL ENVELOPE PROTEIN"/>
    <property type="match status" value="1"/>
</dbReference>
<reference evidence="8" key="1">
    <citation type="submission" date="2025-08" db="UniProtKB">
        <authorList>
            <consortium name="RefSeq"/>
        </authorList>
    </citation>
    <scope>IDENTIFICATION</scope>
    <source>
        <tissue evidence="8">Muscle</tissue>
    </source>
</reference>
<organism evidence="7 8">
    <name type="scientific">Hipposideros armiger</name>
    <name type="common">Great Himalayan leaf-nosed bat</name>
    <dbReference type="NCBI Taxonomy" id="186990"/>
    <lineage>
        <taxon>Eukaryota</taxon>
        <taxon>Metazoa</taxon>
        <taxon>Chordata</taxon>
        <taxon>Craniata</taxon>
        <taxon>Vertebrata</taxon>
        <taxon>Euteleostomi</taxon>
        <taxon>Mammalia</taxon>
        <taxon>Eutheria</taxon>
        <taxon>Laurasiatheria</taxon>
        <taxon>Chiroptera</taxon>
        <taxon>Yinpterochiroptera</taxon>
        <taxon>Rhinolophoidea</taxon>
        <taxon>Hipposideridae</taxon>
        <taxon>Hipposideros</taxon>
    </lineage>
</organism>
<keyword evidence="7" id="KW-1185">Reference proteome</keyword>
<keyword evidence="5" id="KW-0472">Membrane</keyword>
<comment type="subcellular location">
    <subcellularLocation>
        <location evidence="1">Membrane</location>
        <topology evidence="1">Single-pass membrane protein</topology>
    </subcellularLocation>
</comment>
<dbReference type="InterPro" id="IPR018154">
    <property type="entry name" value="TLV/ENV_coat_polyprotein"/>
</dbReference>
<accession>A0A8B7QP98</accession>
<proteinExistence type="predicted"/>
<protein>
    <submittedName>
        <fullName evidence="8">Endogenous retrovirus group S71 member 1 Env polyprotein-like</fullName>
    </submittedName>
</protein>
<dbReference type="Gene3D" id="1.10.287.210">
    <property type="match status" value="1"/>
</dbReference>
<dbReference type="KEGG" id="hai:109378022"/>
<evidence type="ECO:0000256" key="2">
    <source>
        <dbReference type="ARBA" id="ARBA00022692"/>
    </source>
</evidence>
<keyword evidence="6" id="KW-1015">Disulfide bond</keyword>
<dbReference type="GeneID" id="109378022"/>
<dbReference type="SUPFAM" id="SSF58069">
    <property type="entry name" value="Virus ectodomain"/>
    <property type="match status" value="1"/>
</dbReference>
<dbReference type="Proteomes" id="UP000694851">
    <property type="component" value="Unplaced"/>
</dbReference>
<dbReference type="AlphaFoldDB" id="A0A8B7QP98"/>
<evidence type="ECO:0000313" key="7">
    <source>
        <dbReference type="Proteomes" id="UP000694851"/>
    </source>
</evidence>
<dbReference type="RefSeq" id="XP_019490027.1">
    <property type="nucleotide sequence ID" value="XM_019634482.1"/>
</dbReference>
<evidence type="ECO:0000256" key="1">
    <source>
        <dbReference type="ARBA" id="ARBA00004167"/>
    </source>
</evidence>
<evidence type="ECO:0000256" key="3">
    <source>
        <dbReference type="ARBA" id="ARBA00022729"/>
    </source>
</evidence>
<evidence type="ECO:0000256" key="6">
    <source>
        <dbReference type="ARBA" id="ARBA00023157"/>
    </source>
</evidence>
<keyword evidence="2" id="KW-0812">Transmembrane</keyword>
<dbReference type="Gene3D" id="3.90.310.10">
    <property type="entry name" value="ENV polyprotein, receptor-binding domain"/>
    <property type="match status" value="1"/>
</dbReference>
<keyword evidence="4" id="KW-1133">Transmembrane helix</keyword>
<dbReference type="CDD" id="cd09851">
    <property type="entry name" value="HTLV-1-like_HR1-HR2"/>
    <property type="match status" value="1"/>
</dbReference>
<keyword evidence="3" id="KW-0732">Signal</keyword>
<evidence type="ECO:0000256" key="4">
    <source>
        <dbReference type="ARBA" id="ARBA00022989"/>
    </source>
</evidence>
<dbReference type="Pfam" id="PF00429">
    <property type="entry name" value="TLV_coat"/>
    <property type="match status" value="1"/>
</dbReference>
<dbReference type="SUPFAM" id="SSF49830">
    <property type="entry name" value="ENV polyprotein, receptor-binding domain"/>
    <property type="match status" value="1"/>
</dbReference>
<dbReference type="InterPro" id="IPR008981">
    <property type="entry name" value="FMuLV_rcpt-bd"/>
</dbReference>
<dbReference type="GO" id="GO:0016020">
    <property type="term" value="C:membrane"/>
    <property type="evidence" value="ECO:0007669"/>
    <property type="project" value="UniProtKB-SubCell"/>
</dbReference>
<dbReference type="PANTHER" id="PTHR10424:SF75">
    <property type="entry name" value="ENDOGENOUS RETROVIRUS GROUP S71 MEMBER 1 ENV POLYPROTEIN"/>
    <property type="match status" value="1"/>
</dbReference>
<evidence type="ECO:0000256" key="5">
    <source>
        <dbReference type="ARBA" id="ARBA00023136"/>
    </source>
</evidence>
<dbReference type="OrthoDB" id="9809405at2759"/>
<gene>
    <name evidence="8" type="primary">LOC109378022</name>
</gene>
<evidence type="ECO:0000313" key="8">
    <source>
        <dbReference type="RefSeq" id="XP_019490027.1"/>
    </source>
</evidence>
<sequence length="545" mass="59183">MANPQWAQRYQDKTGTGPRLFTSLLTVYSLFLVTPTRAHGPHPHAPVPVKWEIRATGTGTIYASHIPSPFETSISLQVDLCKINIPFITTSHPQSYSCRGITHERSLEGTQFYACPASSPPRCISPGEYNCAAWGCETTASWKQEDPHISISLSHNSSCRFIGTCNPLKISITSPGAPFWSKGKTWGLRLYLSGPDLGTQITIQKSFISRPLTPIGPNRDFVLPAPALPPKPTVFLPTSSIPLSPSLTSFPIPSLSIPTPPPQPLLLQMLATFHALLNASNPADTADCWLCFDPKPPYYIGIGASSSSALLLVPQGNCSWTYPSLTLRNLLGQGTCIYSTSYPISTSPYAPLCSSTILIINSTISTLTGLSTFFRAPDYTWFACTNGITKCLDLYSLSPSIRPPLFCYLVHILPQVSFYSGEGGREHLSLLQTRYCWATPILIPLLVTVSRAGSTAIGTSSLVLQDQNFKSLSHQVAQDLGYLEYSVSRLANQVDSLAEVVLQNRRGLDLLFLKQGGLCVALGETCCFYANQSGIIHNTLGSGQS</sequence>
<name>A0A8B7QP98_HIPAR</name>